<dbReference type="EMBL" id="QWEZ01000001">
    <property type="protein sequence ID" value="RRJ84404.1"/>
    <property type="molecule type" value="Genomic_DNA"/>
</dbReference>
<evidence type="ECO:0000313" key="3">
    <source>
        <dbReference type="Proteomes" id="UP000280792"/>
    </source>
</evidence>
<accession>A0A3P3VPP2</accession>
<dbReference type="CDD" id="cd00060">
    <property type="entry name" value="FHA"/>
    <property type="match status" value="1"/>
</dbReference>
<gene>
    <name evidence="2" type="ORF">D0544_04660</name>
</gene>
<evidence type="ECO:0000259" key="1">
    <source>
        <dbReference type="PROSITE" id="PS50006"/>
    </source>
</evidence>
<evidence type="ECO:0000313" key="2">
    <source>
        <dbReference type="EMBL" id="RRJ84404.1"/>
    </source>
</evidence>
<dbReference type="SUPFAM" id="SSF49879">
    <property type="entry name" value="SMAD/FHA domain"/>
    <property type="match status" value="1"/>
</dbReference>
<sequence length="118" mass="13320">MATLAQLIDDVVVNRVEIDQPLTTLGRHPDNDIEISEATVSSRHARLLREPNAAINTVMDVYIEDLGSTNGTFVNNQRVDGRCKLHNNDLIRIAWNHFKFIDDAESTLEQTVFSIDTE</sequence>
<dbReference type="Pfam" id="PF00498">
    <property type="entry name" value="FHA"/>
    <property type="match status" value="1"/>
</dbReference>
<reference evidence="2 3" key="2">
    <citation type="submission" date="2018-12" db="EMBL/GenBank/DDBJ databases">
        <title>Simiduia agarivorans gen. nov., sp. nov., a marine, agarolytic bacterium isolated from shallow coastal water from Keelung, Taiwan.</title>
        <authorList>
            <person name="Shieh W.Y."/>
        </authorList>
    </citation>
    <scope>NUCLEOTIDE SEQUENCE [LARGE SCALE GENOMIC DNA]</scope>
    <source>
        <strain evidence="2 3">GTF-13</strain>
    </source>
</reference>
<dbReference type="InterPro" id="IPR000253">
    <property type="entry name" value="FHA_dom"/>
</dbReference>
<dbReference type="RefSeq" id="WP_125014833.1">
    <property type="nucleotide sequence ID" value="NZ_QWEZ01000001.1"/>
</dbReference>
<dbReference type="PROSITE" id="PS50006">
    <property type="entry name" value="FHA_DOMAIN"/>
    <property type="match status" value="1"/>
</dbReference>
<name>A0A3P3VPP2_9GAMM</name>
<dbReference type="SMART" id="SM00240">
    <property type="entry name" value="FHA"/>
    <property type="match status" value="1"/>
</dbReference>
<reference evidence="2 3" key="1">
    <citation type="submission" date="2018-08" db="EMBL/GenBank/DDBJ databases">
        <authorList>
            <person name="Khan S.A."/>
        </authorList>
    </citation>
    <scope>NUCLEOTIDE SEQUENCE [LARGE SCALE GENOMIC DNA]</scope>
    <source>
        <strain evidence="2 3">GTF-13</strain>
    </source>
</reference>
<dbReference type="AlphaFoldDB" id="A0A3P3VPP2"/>
<feature type="domain" description="FHA" evidence="1">
    <location>
        <begin position="23"/>
        <end position="79"/>
    </location>
</feature>
<dbReference type="PANTHER" id="PTHR23308">
    <property type="entry name" value="NUCLEAR INHIBITOR OF PROTEIN PHOSPHATASE-1"/>
    <property type="match status" value="1"/>
</dbReference>
<proteinExistence type="predicted"/>
<keyword evidence="3" id="KW-1185">Reference proteome</keyword>
<organism evidence="2 3">
    <name type="scientific">Aestuariirhabdus litorea</name>
    <dbReference type="NCBI Taxonomy" id="2528527"/>
    <lineage>
        <taxon>Bacteria</taxon>
        <taxon>Pseudomonadati</taxon>
        <taxon>Pseudomonadota</taxon>
        <taxon>Gammaproteobacteria</taxon>
        <taxon>Oceanospirillales</taxon>
        <taxon>Aestuariirhabdaceae</taxon>
        <taxon>Aestuariirhabdus</taxon>
    </lineage>
</organism>
<dbReference type="Proteomes" id="UP000280792">
    <property type="component" value="Unassembled WGS sequence"/>
</dbReference>
<comment type="caution">
    <text evidence="2">The sequence shown here is derived from an EMBL/GenBank/DDBJ whole genome shotgun (WGS) entry which is preliminary data.</text>
</comment>
<dbReference type="Gene3D" id="2.60.200.20">
    <property type="match status" value="1"/>
</dbReference>
<dbReference type="InterPro" id="IPR050923">
    <property type="entry name" value="Cell_Proc_Reg/RNA_Proc"/>
</dbReference>
<dbReference type="InterPro" id="IPR008984">
    <property type="entry name" value="SMAD_FHA_dom_sf"/>
</dbReference>
<protein>
    <submittedName>
        <fullName evidence="2">FHA domain-containing protein</fullName>
    </submittedName>
</protein>